<evidence type="ECO:0000256" key="2">
    <source>
        <dbReference type="ARBA" id="ARBA00010219"/>
    </source>
</evidence>
<comment type="catalytic activity">
    <reaction evidence="8">
        <text>(2S,6S)-2,6-diaminopimelate = meso-2,6-diaminopimelate</text>
        <dbReference type="Rhea" id="RHEA:15393"/>
        <dbReference type="ChEBI" id="CHEBI:57609"/>
        <dbReference type="ChEBI" id="CHEBI:57791"/>
        <dbReference type="EC" id="5.1.1.7"/>
    </reaction>
</comment>
<keyword evidence="4" id="KW-0963">Cytoplasm</keyword>
<dbReference type="FunFam" id="3.10.310.10:FF:000001">
    <property type="entry name" value="Diaminopimelate epimerase"/>
    <property type="match status" value="1"/>
</dbReference>
<evidence type="ECO:0000256" key="6">
    <source>
        <dbReference type="ARBA" id="ARBA00023154"/>
    </source>
</evidence>
<evidence type="ECO:0000256" key="5">
    <source>
        <dbReference type="ARBA" id="ARBA00022605"/>
    </source>
</evidence>
<evidence type="ECO:0000256" key="1">
    <source>
        <dbReference type="ARBA" id="ARBA00005196"/>
    </source>
</evidence>
<proteinExistence type="inferred from homology"/>
<keyword evidence="5" id="KW-0028">Amino-acid biosynthesis</keyword>
<dbReference type="UniPathway" id="UPA00034">
    <property type="reaction ID" value="UER00025"/>
</dbReference>
<dbReference type="EMBL" id="UOFL01000171">
    <property type="protein sequence ID" value="VAW79185.1"/>
    <property type="molecule type" value="Genomic_DNA"/>
</dbReference>
<dbReference type="GO" id="GO:0009089">
    <property type="term" value="P:lysine biosynthetic process via diaminopimelate"/>
    <property type="evidence" value="ECO:0007669"/>
    <property type="project" value="UniProtKB-UniPathway"/>
</dbReference>
<dbReference type="AlphaFoldDB" id="A0A3B0YE56"/>
<dbReference type="PANTHER" id="PTHR31689:SF0">
    <property type="entry name" value="DIAMINOPIMELATE EPIMERASE"/>
    <property type="match status" value="1"/>
</dbReference>
<name>A0A3B0YE56_9ZZZZ</name>
<evidence type="ECO:0000313" key="9">
    <source>
        <dbReference type="EMBL" id="VAW79185.1"/>
    </source>
</evidence>
<protein>
    <recommendedName>
        <fullName evidence="3">diaminopimelate epimerase</fullName>
        <ecNumber evidence="3">5.1.1.7</ecNumber>
    </recommendedName>
</protein>
<dbReference type="InterPro" id="IPR001653">
    <property type="entry name" value="DAP_epimerase_DapF"/>
</dbReference>
<dbReference type="Gene3D" id="3.10.310.10">
    <property type="entry name" value="Diaminopimelate Epimerase, Chain A, domain 1"/>
    <property type="match status" value="2"/>
</dbReference>
<dbReference type="InterPro" id="IPR018510">
    <property type="entry name" value="DAP_epimerase_AS"/>
</dbReference>
<dbReference type="PROSITE" id="PS01326">
    <property type="entry name" value="DAP_EPIMERASE"/>
    <property type="match status" value="1"/>
</dbReference>
<dbReference type="Pfam" id="PF01678">
    <property type="entry name" value="DAP_epimerase"/>
    <property type="match status" value="2"/>
</dbReference>
<dbReference type="PANTHER" id="PTHR31689">
    <property type="entry name" value="DIAMINOPIMELATE EPIMERASE, CHLOROPLASTIC"/>
    <property type="match status" value="1"/>
</dbReference>
<dbReference type="EC" id="5.1.1.7" evidence="3"/>
<dbReference type="SUPFAM" id="SSF54506">
    <property type="entry name" value="Diaminopimelate epimerase-like"/>
    <property type="match status" value="2"/>
</dbReference>
<organism evidence="9">
    <name type="scientific">hydrothermal vent metagenome</name>
    <dbReference type="NCBI Taxonomy" id="652676"/>
    <lineage>
        <taxon>unclassified sequences</taxon>
        <taxon>metagenomes</taxon>
        <taxon>ecological metagenomes</taxon>
    </lineage>
</organism>
<comment type="similarity">
    <text evidence="2">Belongs to the diaminopimelate epimerase family.</text>
</comment>
<dbReference type="GO" id="GO:0008837">
    <property type="term" value="F:diaminopimelate epimerase activity"/>
    <property type="evidence" value="ECO:0007669"/>
    <property type="project" value="UniProtKB-EC"/>
</dbReference>
<accession>A0A3B0YE56</accession>
<sequence>MDISFTKMHGLGNDFMVIDATSQKLKLSSQKIRQLSDRHLGVGFDQLLVVETSTHEDIDFHYKIYNADGNEVSQCGNGARCFARFVRDKGLINKDIISVMTNSGKITLYLEDKNMIRVNMGIPDFDPKTIPFQAKCRSSSYNLDIDKKTINVCAVSIGNPHAVIIVEDIDQAPVQTLGPRIGALADFPEGVNVGFMQILNSSEIILRVFERGSGETQACGSGACAAVACGKSLGKLDSNVIVHLKGGDLQLTWKDESEPVFMTGTATSVYEGQISL</sequence>
<evidence type="ECO:0000256" key="4">
    <source>
        <dbReference type="ARBA" id="ARBA00022490"/>
    </source>
</evidence>
<gene>
    <name evidence="9" type="ORF">MNBD_GAMMA12-415</name>
</gene>
<reference evidence="9" key="1">
    <citation type="submission" date="2018-06" db="EMBL/GenBank/DDBJ databases">
        <authorList>
            <person name="Zhirakovskaya E."/>
        </authorList>
    </citation>
    <scope>NUCLEOTIDE SEQUENCE</scope>
</reference>
<dbReference type="NCBIfam" id="TIGR00652">
    <property type="entry name" value="DapF"/>
    <property type="match status" value="1"/>
</dbReference>
<keyword evidence="6" id="KW-0457">Lysine biosynthesis</keyword>
<evidence type="ECO:0000256" key="7">
    <source>
        <dbReference type="ARBA" id="ARBA00023235"/>
    </source>
</evidence>
<evidence type="ECO:0000256" key="8">
    <source>
        <dbReference type="ARBA" id="ARBA00051712"/>
    </source>
</evidence>
<evidence type="ECO:0000256" key="3">
    <source>
        <dbReference type="ARBA" id="ARBA00013080"/>
    </source>
</evidence>
<dbReference type="HAMAP" id="MF_00197">
    <property type="entry name" value="DAP_epimerase"/>
    <property type="match status" value="1"/>
</dbReference>
<dbReference type="GO" id="GO:0005829">
    <property type="term" value="C:cytosol"/>
    <property type="evidence" value="ECO:0007669"/>
    <property type="project" value="TreeGrafter"/>
</dbReference>
<comment type="pathway">
    <text evidence="1">Amino-acid biosynthesis; L-lysine biosynthesis via DAP pathway; DL-2,6-diaminopimelate from LL-2,6-diaminopimelate: step 1/1.</text>
</comment>
<keyword evidence="7 9" id="KW-0413">Isomerase</keyword>